<dbReference type="Proteomes" id="UP001206639">
    <property type="component" value="Unassembled WGS sequence"/>
</dbReference>
<dbReference type="InterPro" id="IPR037401">
    <property type="entry name" value="SnoaL-like"/>
</dbReference>
<proteinExistence type="predicted"/>
<comment type="caution">
    <text evidence="2">The sequence shown here is derived from an EMBL/GenBank/DDBJ whole genome shotgun (WGS) entry which is preliminary data.</text>
</comment>
<evidence type="ECO:0000313" key="3">
    <source>
        <dbReference type="Proteomes" id="UP001206639"/>
    </source>
</evidence>
<sequence length="265" mass="28762">MPITRADALAAVERSPAAAAARDRRGWVGLFTPDGQVQDPVGSSPHRGHAAIGRFFDTFIGPRDVAYLPDTDIVSGETVVRDGVLQAALGSIMLRVPIYIRYDLQRSGEEVKIAALTAFWELPSMVGQFLRGGVKGVPAGLQLSRALLTNQGLIGTLGFLNGFRGTGADGKRQFGRFLDDARIGDEVAVRRWLGKGARITSGDDTPLSTSDLLSRLSDSRPRKLIASGYHIAVALERDTGRDVLTAEVDSKPFAIRRIRYFSEQR</sequence>
<gene>
    <name evidence="2" type="ORF">N4S67_26870</name>
</gene>
<accession>A0ABT2MM28</accession>
<reference evidence="3" key="1">
    <citation type="submission" date="2023-07" db="EMBL/GenBank/DDBJ databases">
        <authorList>
            <person name="Deng Y."/>
            <person name="Zhang Y.-Q."/>
        </authorList>
    </citation>
    <scope>NUCLEOTIDE SEQUENCE [LARGE SCALE GENOMIC DNA]</scope>
    <source>
        <strain evidence="3">CPCC 205710</strain>
    </source>
</reference>
<dbReference type="Pfam" id="PF12680">
    <property type="entry name" value="SnoaL_2"/>
    <property type="match status" value="1"/>
</dbReference>
<dbReference type="InterPro" id="IPR032710">
    <property type="entry name" value="NTF2-like_dom_sf"/>
</dbReference>
<evidence type="ECO:0000313" key="2">
    <source>
        <dbReference type="EMBL" id="MCT7662026.1"/>
    </source>
</evidence>
<dbReference type="SUPFAM" id="SSF54427">
    <property type="entry name" value="NTF2-like"/>
    <property type="match status" value="1"/>
</dbReference>
<name>A0ABT2MM28_9MYCO</name>
<evidence type="ECO:0000259" key="1">
    <source>
        <dbReference type="Pfam" id="PF12680"/>
    </source>
</evidence>
<dbReference type="Gene3D" id="3.10.450.50">
    <property type="match status" value="1"/>
</dbReference>
<dbReference type="EMBL" id="JAODWD010000007">
    <property type="protein sequence ID" value="MCT7662026.1"/>
    <property type="molecule type" value="Genomic_DNA"/>
</dbReference>
<dbReference type="RefSeq" id="WP_260996090.1">
    <property type="nucleotide sequence ID" value="NZ_JAODWD010000007.1"/>
</dbReference>
<protein>
    <submittedName>
        <fullName evidence="2">Ketosteroid isomerase family protein</fullName>
    </submittedName>
</protein>
<keyword evidence="2" id="KW-0413">Isomerase</keyword>
<dbReference type="GO" id="GO:0016853">
    <property type="term" value="F:isomerase activity"/>
    <property type="evidence" value="ECO:0007669"/>
    <property type="project" value="UniProtKB-KW"/>
</dbReference>
<feature type="domain" description="SnoaL-like" evidence="1">
    <location>
        <begin position="12"/>
        <end position="83"/>
    </location>
</feature>
<keyword evidence="3" id="KW-1185">Reference proteome</keyword>
<organism evidence="2 3">
    <name type="scientific">Mycobacterium deserti</name>
    <dbReference type="NCBI Taxonomy" id="2978347"/>
    <lineage>
        <taxon>Bacteria</taxon>
        <taxon>Bacillati</taxon>
        <taxon>Actinomycetota</taxon>
        <taxon>Actinomycetes</taxon>
        <taxon>Mycobacteriales</taxon>
        <taxon>Mycobacteriaceae</taxon>
        <taxon>Mycobacterium</taxon>
    </lineage>
</organism>